<comment type="caution">
    <text evidence="4">The sequence shown here is derived from an EMBL/GenBank/DDBJ whole genome shotgun (WGS) entry which is preliminary data.</text>
</comment>
<dbReference type="PROSITE" id="PS50012">
    <property type="entry name" value="RCC1_3"/>
    <property type="match status" value="1"/>
</dbReference>
<evidence type="ECO:0000256" key="2">
    <source>
        <dbReference type="PROSITE-ProRule" id="PRU00235"/>
    </source>
</evidence>
<dbReference type="PROSITE" id="PS00626">
    <property type="entry name" value="RCC1_2"/>
    <property type="match status" value="1"/>
</dbReference>
<reference evidence="4 5" key="1">
    <citation type="journal article" date="2019" name="Genome Biol. Evol.">
        <title>Insights into the evolution of the New World diploid cottons (Gossypium, subgenus Houzingenia) based on genome sequencing.</title>
        <authorList>
            <person name="Grover C.E."/>
            <person name="Arick M.A. 2nd"/>
            <person name="Thrash A."/>
            <person name="Conover J.L."/>
            <person name="Sanders W.S."/>
            <person name="Peterson D.G."/>
            <person name="Frelichowski J.E."/>
            <person name="Scheffler J.A."/>
            <person name="Scheffler B.E."/>
            <person name="Wendel J.F."/>
        </authorList>
    </citation>
    <scope>NUCLEOTIDE SEQUENCE [LARGE SCALE GENOMIC DNA]</scope>
    <source>
        <strain evidence="4">57</strain>
        <tissue evidence="4">Leaf</tissue>
    </source>
</reference>
<keyword evidence="5" id="KW-1185">Reference proteome</keyword>
<keyword evidence="1" id="KW-0677">Repeat</keyword>
<gene>
    <name evidence="4" type="ORF">Goklo_028990</name>
</gene>
<dbReference type="Gene3D" id="2.130.10.30">
    <property type="entry name" value="Regulator of chromosome condensation 1/beta-lactamase-inhibitor protein II"/>
    <property type="match status" value="1"/>
</dbReference>
<dbReference type="PANTHER" id="PTHR22870">
    <property type="entry name" value="REGULATOR OF CHROMOSOME CONDENSATION"/>
    <property type="match status" value="1"/>
</dbReference>
<dbReference type="EMBL" id="JABFAB010244206">
    <property type="protein sequence ID" value="MBA0672281.1"/>
    <property type="molecule type" value="Genomic_DNA"/>
</dbReference>
<evidence type="ECO:0000256" key="3">
    <source>
        <dbReference type="SAM" id="MobiDB-lite"/>
    </source>
</evidence>
<dbReference type="InterPro" id="IPR000408">
    <property type="entry name" value="Reg_chr_condens"/>
</dbReference>
<protein>
    <submittedName>
        <fullName evidence="4">Uncharacterized protein</fullName>
    </submittedName>
</protein>
<dbReference type="Pfam" id="PF13540">
    <property type="entry name" value="RCC1_2"/>
    <property type="match status" value="1"/>
</dbReference>
<dbReference type="Proteomes" id="UP000593573">
    <property type="component" value="Unassembled WGS sequence"/>
</dbReference>
<sequence>MCVTWQKVVQVSCGWRHTLAITEEQNIFSWGRGTNGQLGHGESMDRNFPKIIEALSVEGSSGQQIESSKLDPLSGKSWVSPAERYAVVPGESVSLVEGGLALPEKFLKCYLLGSRSSPPTTEGIVFGGGLCFPCSAKSQRAVSGCLGLVHRPLGGRVAHVTSWWVASMGDKTLSQRTIPLVVGDWIGCLSDDTSMTSPKRVDPPSTGANIIESHKRLSFSYVLRFPYGQTVHSEKGNGGDVDVPQNDAKRMRM</sequence>
<proteinExistence type="predicted"/>
<accession>A0A7J8WB48</accession>
<evidence type="ECO:0000313" key="4">
    <source>
        <dbReference type="EMBL" id="MBA0672281.1"/>
    </source>
</evidence>
<dbReference type="SUPFAM" id="SSF50985">
    <property type="entry name" value="RCC1/BLIP-II"/>
    <property type="match status" value="1"/>
</dbReference>
<dbReference type="InterPro" id="IPR009091">
    <property type="entry name" value="RCC1/BLIP-II"/>
</dbReference>
<feature type="region of interest" description="Disordered" evidence="3">
    <location>
        <begin position="233"/>
        <end position="253"/>
    </location>
</feature>
<feature type="repeat" description="RCC1" evidence="2">
    <location>
        <begin position="25"/>
        <end position="56"/>
    </location>
</feature>
<dbReference type="OrthoDB" id="8068875at2759"/>
<dbReference type="InterPro" id="IPR051210">
    <property type="entry name" value="Ub_ligase/GEF_domain"/>
</dbReference>
<dbReference type="PANTHER" id="PTHR22870:SF408">
    <property type="entry name" value="OS09G0560450 PROTEIN"/>
    <property type="match status" value="1"/>
</dbReference>
<dbReference type="AlphaFoldDB" id="A0A7J8WB48"/>
<evidence type="ECO:0000313" key="5">
    <source>
        <dbReference type="Proteomes" id="UP000593573"/>
    </source>
</evidence>
<evidence type="ECO:0000256" key="1">
    <source>
        <dbReference type="ARBA" id="ARBA00022737"/>
    </source>
</evidence>
<organism evidence="4 5">
    <name type="scientific">Gossypium klotzschianum</name>
    <dbReference type="NCBI Taxonomy" id="34286"/>
    <lineage>
        <taxon>Eukaryota</taxon>
        <taxon>Viridiplantae</taxon>
        <taxon>Streptophyta</taxon>
        <taxon>Embryophyta</taxon>
        <taxon>Tracheophyta</taxon>
        <taxon>Spermatophyta</taxon>
        <taxon>Magnoliopsida</taxon>
        <taxon>eudicotyledons</taxon>
        <taxon>Gunneridae</taxon>
        <taxon>Pentapetalae</taxon>
        <taxon>rosids</taxon>
        <taxon>malvids</taxon>
        <taxon>Malvales</taxon>
        <taxon>Malvaceae</taxon>
        <taxon>Malvoideae</taxon>
        <taxon>Gossypium</taxon>
    </lineage>
</organism>
<name>A0A7J8WB48_9ROSI</name>